<evidence type="ECO:0000259" key="1">
    <source>
        <dbReference type="PROSITE" id="PS51154"/>
    </source>
</evidence>
<dbReference type="Gene3D" id="3.40.220.10">
    <property type="entry name" value="Leucine Aminopeptidase, subunit E, domain 1"/>
    <property type="match status" value="1"/>
</dbReference>
<dbReference type="Proteomes" id="UP000828390">
    <property type="component" value="Unassembled WGS sequence"/>
</dbReference>
<proteinExistence type="predicted"/>
<keyword evidence="3" id="KW-1185">Reference proteome</keyword>
<comment type="caution">
    <text evidence="2">The sequence shown here is derived from an EMBL/GenBank/DDBJ whole genome shotgun (WGS) entry which is preliminary data.</text>
</comment>
<protein>
    <recommendedName>
        <fullName evidence="1">Macro domain-containing protein</fullName>
    </recommendedName>
</protein>
<evidence type="ECO:0000313" key="3">
    <source>
        <dbReference type="Proteomes" id="UP000828390"/>
    </source>
</evidence>
<sequence length="387" mass="44137">MLIADKFDRDMEVKYTGAKVTINQENHEIEIEGVDSVVKNIQAEMNQRKYTYKKIQTTSPVKLEQIYRSKIVDEYIEHKLEQADVIAVWEAEHGKLHVISKSGEMVDKAVTIVQTSVKIGPPVKLTTEHKSLIETIQWKQFLSKLSTEHKGKLQIDISEDSEITLLSTDDIHDELLEDIHDFLDTNTIYAEMWRVEENVLQLLMQYHRHDIRQITKGTNVKCKEQSFGFELTGTKNDLESAKRKLDTFVAQIKEEPYSVSKPGISEFWKSDKGRGIQNSVETAHHVILKSSYDRSNEEPDVFDIGARSGDHHSGSNVMASCTVYGTRMISVTRGDITDLDVDVIVYSANSMLQLNSGLGKAILTKGNFKSYLHFSICMFFFDLPRLL</sequence>
<dbReference type="InterPro" id="IPR002589">
    <property type="entry name" value="Macro_dom"/>
</dbReference>
<dbReference type="PROSITE" id="PS51154">
    <property type="entry name" value="MACRO"/>
    <property type="match status" value="1"/>
</dbReference>
<dbReference type="SUPFAM" id="SSF52949">
    <property type="entry name" value="Macro domain-like"/>
    <property type="match status" value="1"/>
</dbReference>
<accession>A0A9D4J034</accession>
<name>A0A9D4J034_DREPO</name>
<dbReference type="AlphaFoldDB" id="A0A9D4J034"/>
<dbReference type="EMBL" id="JAIWYP010000007">
    <property type="protein sequence ID" value="KAH3793340.1"/>
    <property type="molecule type" value="Genomic_DNA"/>
</dbReference>
<reference evidence="2" key="1">
    <citation type="journal article" date="2019" name="bioRxiv">
        <title>The Genome of the Zebra Mussel, Dreissena polymorpha: A Resource for Invasive Species Research.</title>
        <authorList>
            <person name="McCartney M.A."/>
            <person name="Auch B."/>
            <person name="Kono T."/>
            <person name="Mallez S."/>
            <person name="Zhang Y."/>
            <person name="Obille A."/>
            <person name="Becker A."/>
            <person name="Abrahante J.E."/>
            <person name="Garbe J."/>
            <person name="Badalamenti J.P."/>
            <person name="Herman A."/>
            <person name="Mangelson H."/>
            <person name="Liachko I."/>
            <person name="Sullivan S."/>
            <person name="Sone E.D."/>
            <person name="Koren S."/>
            <person name="Silverstein K.A.T."/>
            <person name="Beckman K.B."/>
            <person name="Gohl D.M."/>
        </authorList>
    </citation>
    <scope>NUCLEOTIDE SEQUENCE</scope>
    <source>
        <strain evidence="2">Duluth1</strain>
        <tissue evidence="2">Whole animal</tissue>
    </source>
</reference>
<evidence type="ECO:0000313" key="2">
    <source>
        <dbReference type="EMBL" id="KAH3793340.1"/>
    </source>
</evidence>
<dbReference type="InterPro" id="IPR043472">
    <property type="entry name" value="Macro_dom-like"/>
</dbReference>
<organism evidence="2 3">
    <name type="scientific">Dreissena polymorpha</name>
    <name type="common">Zebra mussel</name>
    <name type="synonym">Mytilus polymorpha</name>
    <dbReference type="NCBI Taxonomy" id="45954"/>
    <lineage>
        <taxon>Eukaryota</taxon>
        <taxon>Metazoa</taxon>
        <taxon>Spiralia</taxon>
        <taxon>Lophotrochozoa</taxon>
        <taxon>Mollusca</taxon>
        <taxon>Bivalvia</taxon>
        <taxon>Autobranchia</taxon>
        <taxon>Heteroconchia</taxon>
        <taxon>Euheterodonta</taxon>
        <taxon>Imparidentia</taxon>
        <taxon>Neoheterodontei</taxon>
        <taxon>Myida</taxon>
        <taxon>Dreissenoidea</taxon>
        <taxon>Dreissenidae</taxon>
        <taxon>Dreissena</taxon>
    </lineage>
</organism>
<gene>
    <name evidence="2" type="ORF">DPMN_146848</name>
</gene>
<reference evidence="2" key="2">
    <citation type="submission" date="2020-11" db="EMBL/GenBank/DDBJ databases">
        <authorList>
            <person name="McCartney M.A."/>
            <person name="Auch B."/>
            <person name="Kono T."/>
            <person name="Mallez S."/>
            <person name="Becker A."/>
            <person name="Gohl D.M."/>
            <person name="Silverstein K.A.T."/>
            <person name="Koren S."/>
            <person name="Bechman K.B."/>
            <person name="Herman A."/>
            <person name="Abrahante J.E."/>
            <person name="Garbe J."/>
        </authorList>
    </citation>
    <scope>NUCLEOTIDE SEQUENCE</scope>
    <source>
        <strain evidence="2">Duluth1</strain>
        <tissue evidence="2">Whole animal</tissue>
    </source>
</reference>
<feature type="domain" description="Macro" evidence="1">
    <location>
        <begin position="316"/>
        <end position="387"/>
    </location>
</feature>